<name>A0ACC1RMR3_9APHY</name>
<reference evidence="1" key="1">
    <citation type="submission" date="2022-07" db="EMBL/GenBank/DDBJ databases">
        <title>Genome Sequence of Phlebia brevispora.</title>
        <authorList>
            <person name="Buettner E."/>
        </authorList>
    </citation>
    <scope>NUCLEOTIDE SEQUENCE</scope>
    <source>
        <strain evidence="1">MPL23</strain>
    </source>
</reference>
<dbReference type="Proteomes" id="UP001148662">
    <property type="component" value="Unassembled WGS sequence"/>
</dbReference>
<organism evidence="1 2">
    <name type="scientific">Phlebia brevispora</name>
    <dbReference type="NCBI Taxonomy" id="194682"/>
    <lineage>
        <taxon>Eukaryota</taxon>
        <taxon>Fungi</taxon>
        <taxon>Dikarya</taxon>
        <taxon>Basidiomycota</taxon>
        <taxon>Agaricomycotina</taxon>
        <taxon>Agaricomycetes</taxon>
        <taxon>Polyporales</taxon>
        <taxon>Meruliaceae</taxon>
        <taxon>Phlebia</taxon>
    </lineage>
</organism>
<evidence type="ECO:0000313" key="1">
    <source>
        <dbReference type="EMBL" id="KAJ3522625.1"/>
    </source>
</evidence>
<comment type="caution">
    <text evidence="1">The sequence shown here is derived from an EMBL/GenBank/DDBJ whole genome shotgun (WGS) entry which is preliminary data.</text>
</comment>
<sequence>MNDRDTADYTISRAYTGYVSGSVVFTVVAGEICLLATLYSAYRFYQEDRRRDNLYFDKFSSLSKRTVTCLCYFEVFHAISTVISSFVGSADISLGWGIASFWAMSVSSFLLLIRHSVLMPPVPQLSFFLTACIVLTGQIYIAYSVYQACGQSEWFIFNVAWAVLAFLAGIRAIFFGGVFVGSTLGTYLSLINMIAGCWSVFHGCTRGALVDHARSHADPLVKILLPAIKTISIIFFVYILAFQLPFLGYHLYYNYPNVWVYTDLVYYELIANSYPATLPGWESWNEDS</sequence>
<dbReference type="EMBL" id="JANHOG010002516">
    <property type="protein sequence ID" value="KAJ3522625.1"/>
    <property type="molecule type" value="Genomic_DNA"/>
</dbReference>
<proteinExistence type="predicted"/>
<protein>
    <submittedName>
        <fullName evidence="1">Uncharacterized protein</fullName>
    </submittedName>
</protein>
<accession>A0ACC1RMR3</accession>
<keyword evidence="2" id="KW-1185">Reference proteome</keyword>
<evidence type="ECO:0000313" key="2">
    <source>
        <dbReference type="Proteomes" id="UP001148662"/>
    </source>
</evidence>
<gene>
    <name evidence="1" type="ORF">NM688_g8847</name>
</gene>